<evidence type="ECO:0000313" key="2">
    <source>
        <dbReference type="EMBL" id="QHK18940.1"/>
    </source>
</evidence>
<evidence type="ECO:0000313" key="3">
    <source>
        <dbReference type="Proteomes" id="UP000464186"/>
    </source>
</evidence>
<evidence type="ECO:0008006" key="4">
    <source>
        <dbReference type="Google" id="ProtNLM"/>
    </source>
</evidence>
<sequence length="163" mass="15921">MSNISARPPVAKKKFSRKTKIAASTAAFLLTGAGAAFAYWTMTGSGAGTASTGTNAAVVVNQTSTVSGLAPGLAAQSLSGNFDNPNSGPTFVAAVTATVTGTDKAGCGPTDYTIAGAAPVNAEVPAGSGVGAWTGLTIQFNNKPATNQDACKGAVVAISFTSS</sequence>
<organism evidence="2 3">
    <name type="scientific">Pseudarthrobacter psychrotolerans</name>
    <dbReference type="NCBI Taxonomy" id="2697569"/>
    <lineage>
        <taxon>Bacteria</taxon>
        <taxon>Bacillati</taxon>
        <taxon>Actinomycetota</taxon>
        <taxon>Actinomycetes</taxon>
        <taxon>Micrococcales</taxon>
        <taxon>Micrococcaceae</taxon>
        <taxon>Pseudarthrobacter</taxon>
    </lineage>
</organism>
<gene>
    <name evidence="2" type="ORF">GU243_03280</name>
</gene>
<dbReference type="KEGG" id="psey:GU243_03280"/>
<dbReference type="EMBL" id="CP047898">
    <property type="protein sequence ID" value="QHK18940.1"/>
    <property type="molecule type" value="Genomic_DNA"/>
</dbReference>
<feature type="signal peptide" evidence="1">
    <location>
        <begin position="1"/>
        <end position="38"/>
    </location>
</feature>
<dbReference type="Proteomes" id="UP000464186">
    <property type="component" value="Chromosome"/>
</dbReference>
<name>A0A6P1NKF3_9MICC</name>
<keyword evidence="3" id="KW-1185">Reference proteome</keyword>
<feature type="chain" id="PRO_5026713576" description="SipW-cognate class signal peptide" evidence="1">
    <location>
        <begin position="39"/>
        <end position="163"/>
    </location>
</feature>
<keyword evidence="1" id="KW-0732">Signal</keyword>
<reference evidence="2 3" key="1">
    <citation type="submission" date="2020-01" db="EMBL/GenBank/DDBJ databases">
        <title>Pseudarthrobacter psychrotolerans sp. nov., isolated from antarctic soil.</title>
        <authorList>
            <person name="Shin Y."/>
            <person name="Park W."/>
        </authorList>
    </citation>
    <scope>NUCLEOTIDE SEQUENCE [LARGE SCALE GENOMIC DNA]</scope>
    <source>
        <strain evidence="2 3">YJ56</strain>
    </source>
</reference>
<accession>A0A6P1NKF3</accession>
<protein>
    <recommendedName>
        <fullName evidence="4">SipW-cognate class signal peptide</fullName>
    </recommendedName>
</protein>
<dbReference type="AlphaFoldDB" id="A0A6P1NKF3"/>
<evidence type="ECO:0000256" key="1">
    <source>
        <dbReference type="SAM" id="SignalP"/>
    </source>
</evidence>
<proteinExistence type="predicted"/>